<dbReference type="EMBL" id="CAJOBZ010000039">
    <property type="protein sequence ID" value="CAF4903384.1"/>
    <property type="molecule type" value="Genomic_DNA"/>
</dbReference>
<name>A0A821V935_9NEOP</name>
<dbReference type="Proteomes" id="UP000663880">
    <property type="component" value="Unassembled WGS sequence"/>
</dbReference>
<sequence length="120" mass="13660">MDWGIVTKTDHNRLLSNLVPDILPIIFYLRSFQTAFNINIGFTCKPQVTFNNIGSKYDELRRALLTVKCLLPALASLRNACRLGSHSLGKHYPQKYARYESFHNGNRPRQQSLITGVHGT</sequence>
<gene>
    <name evidence="1" type="ORF">PMACD_LOCUS11480</name>
</gene>
<reference evidence="1" key="1">
    <citation type="submission" date="2021-02" db="EMBL/GenBank/DDBJ databases">
        <authorList>
            <person name="Steward A R."/>
        </authorList>
    </citation>
    <scope>NUCLEOTIDE SEQUENCE</scope>
</reference>
<dbReference type="AlphaFoldDB" id="A0A821V935"/>
<keyword evidence="2" id="KW-1185">Reference proteome</keyword>
<evidence type="ECO:0000313" key="2">
    <source>
        <dbReference type="Proteomes" id="UP000663880"/>
    </source>
</evidence>
<evidence type="ECO:0000313" key="1">
    <source>
        <dbReference type="EMBL" id="CAF4903384.1"/>
    </source>
</evidence>
<accession>A0A821V935</accession>
<proteinExistence type="predicted"/>
<organism evidence="1 2">
    <name type="scientific">Pieris macdunnoughi</name>
    <dbReference type="NCBI Taxonomy" id="345717"/>
    <lineage>
        <taxon>Eukaryota</taxon>
        <taxon>Metazoa</taxon>
        <taxon>Ecdysozoa</taxon>
        <taxon>Arthropoda</taxon>
        <taxon>Hexapoda</taxon>
        <taxon>Insecta</taxon>
        <taxon>Pterygota</taxon>
        <taxon>Neoptera</taxon>
        <taxon>Endopterygota</taxon>
        <taxon>Lepidoptera</taxon>
        <taxon>Glossata</taxon>
        <taxon>Ditrysia</taxon>
        <taxon>Papilionoidea</taxon>
        <taxon>Pieridae</taxon>
        <taxon>Pierinae</taxon>
        <taxon>Pieris</taxon>
    </lineage>
</organism>
<comment type="caution">
    <text evidence="1">The sequence shown here is derived from an EMBL/GenBank/DDBJ whole genome shotgun (WGS) entry which is preliminary data.</text>
</comment>
<protein>
    <submittedName>
        <fullName evidence="1">Uncharacterized protein</fullName>
    </submittedName>
</protein>